<dbReference type="AlphaFoldDB" id="A0A9W4J7F7"/>
<evidence type="ECO:0000313" key="2">
    <source>
        <dbReference type="EMBL" id="CAG8382916.1"/>
    </source>
</evidence>
<proteinExistence type="predicted"/>
<organism evidence="2 3">
    <name type="scientific">Penicillium salamii</name>
    <dbReference type="NCBI Taxonomy" id="1612424"/>
    <lineage>
        <taxon>Eukaryota</taxon>
        <taxon>Fungi</taxon>
        <taxon>Dikarya</taxon>
        <taxon>Ascomycota</taxon>
        <taxon>Pezizomycotina</taxon>
        <taxon>Eurotiomycetes</taxon>
        <taxon>Eurotiomycetidae</taxon>
        <taxon>Eurotiales</taxon>
        <taxon>Aspergillaceae</taxon>
        <taxon>Penicillium</taxon>
    </lineage>
</organism>
<evidence type="ECO:0000259" key="1">
    <source>
        <dbReference type="Pfam" id="PF09994"/>
    </source>
</evidence>
<evidence type="ECO:0000313" key="3">
    <source>
        <dbReference type="Proteomes" id="UP001152646"/>
    </source>
</evidence>
<protein>
    <recommendedName>
        <fullName evidence="1">T6SS Phospholipase effector Tle1-like catalytic domain-containing protein</fullName>
    </recommendedName>
</protein>
<dbReference type="PANTHER" id="PTHR33840:SF16">
    <property type="entry name" value="DUF2235 DOMAIN-CONTAINING PROTEIN"/>
    <property type="match status" value="1"/>
</dbReference>
<name>A0A9W4J7F7_9EURO</name>
<gene>
    <name evidence="2" type="ORF">PSALAMII_LOCUS6222</name>
</gene>
<accession>A0A9W4J7F7</accession>
<dbReference type="PANTHER" id="PTHR33840">
    <property type="match status" value="1"/>
</dbReference>
<dbReference type="OrthoDB" id="3057168at2759"/>
<dbReference type="InterPro" id="IPR018712">
    <property type="entry name" value="Tle1-like_cat"/>
</dbReference>
<dbReference type="Proteomes" id="UP001152646">
    <property type="component" value="Unassembled WGS sequence"/>
</dbReference>
<dbReference type="Pfam" id="PF09994">
    <property type="entry name" value="T6SS_Tle1-like_cat"/>
    <property type="match status" value="1"/>
</dbReference>
<feature type="domain" description="T6SS Phospholipase effector Tle1-like catalytic" evidence="1">
    <location>
        <begin position="9"/>
        <end position="364"/>
    </location>
</feature>
<dbReference type="EMBL" id="CAJVPA010000188">
    <property type="protein sequence ID" value="CAG8382916.1"/>
    <property type="molecule type" value="Genomic_DNA"/>
</dbReference>
<comment type="caution">
    <text evidence="2">The sequence shown here is derived from an EMBL/GenBank/DDBJ whole genome shotgun (WGS) entry which is preliminary data.</text>
</comment>
<reference evidence="2" key="1">
    <citation type="submission" date="2021-07" db="EMBL/GenBank/DDBJ databases">
        <authorList>
            <person name="Branca A.L. A."/>
        </authorList>
    </citation>
    <scope>NUCLEOTIDE SEQUENCE</scope>
</reference>
<sequence>MSEPEPSRKRIILCCDGSGQSAVSGKRSIPSNVTRLCRAINSLGTTDKTWQQIVWYDSGVGTNSNGQVPASKDVEDNIIEAYNFCVLNWNHGDQILCFGFSRGAYTARAIAGLISDLGICSKVDIQDFPEIWTLYKSGHPAVTGDRFYGSDAYFEWQDGKPADPQPVERLGEKIVWESVGRGEWARPGSREVEVVGVFDTVGALGFPEVFGYEVPKWLTRTDKPEWHNVGLSPNIKHAFQALALDEHRSAFTPTLFYVPTVTKASSEEISKQQILHKKATKAWLDLLLTERPSHEEINRVLKSKNEASRKLLDLEDSQKEPSKLLQVWFPGNHINIGGGSTLTLENKGNMEEMSNIVFAWMLDQIKGFVSLSDDVLQKDQLLRRARLAKINNALHQYNERVKQRQGESWAQWIQRSGEWVASSILHPLTASDKPAYMKERIYTWGLGDLPDNFGIIYLANGSRPRTPGRYAIVNGEKLGETFERIHPVVGFRVEKTKTKPKNEQYRPIWLAGDSYERRKNGQSYEYRLRYSETSSYEVIPEWKMSADVNSYERLAIEQDVAYDYIDALDLDLGRDIKTPRSRLGWWERNTSIDPRSLDHC</sequence>